<proteinExistence type="predicted"/>
<reference evidence="1" key="2">
    <citation type="submission" date="2020-09" db="EMBL/GenBank/DDBJ databases">
        <authorList>
            <person name="Sun Q."/>
            <person name="Zhou Y."/>
        </authorList>
    </citation>
    <scope>NUCLEOTIDE SEQUENCE</scope>
    <source>
        <strain evidence="1">CGMCC 1.7086</strain>
    </source>
</reference>
<dbReference type="Pfam" id="PF03846">
    <property type="entry name" value="SulA"/>
    <property type="match status" value="1"/>
</dbReference>
<protein>
    <submittedName>
        <fullName evidence="1">Recombinase RecA</fullName>
    </submittedName>
</protein>
<accession>A0A918DKI0</accession>
<gene>
    <name evidence="1" type="ORF">GCM10010982_28820</name>
</gene>
<dbReference type="SUPFAM" id="SSF52540">
    <property type="entry name" value="P-loop containing nucleoside triphosphate hydrolases"/>
    <property type="match status" value="1"/>
</dbReference>
<dbReference type="InterPro" id="IPR017166">
    <property type="entry name" value="UCP037290"/>
</dbReference>
<evidence type="ECO:0000313" key="2">
    <source>
        <dbReference type="Proteomes" id="UP000606935"/>
    </source>
</evidence>
<dbReference type="NCBIfam" id="NF033429">
    <property type="entry name" value="ImuA_translesion"/>
    <property type="match status" value="1"/>
</dbReference>
<dbReference type="AlphaFoldDB" id="A0A918DKI0"/>
<dbReference type="Gene3D" id="3.40.50.300">
    <property type="entry name" value="P-loop containing nucleotide triphosphate hydrolases"/>
    <property type="match status" value="1"/>
</dbReference>
<dbReference type="InterPro" id="IPR004596">
    <property type="entry name" value="Cell_div_suppressor_SulA"/>
</dbReference>
<dbReference type="GO" id="GO:0051782">
    <property type="term" value="P:negative regulation of cell division"/>
    <property type="evidence" value="ECO:0007669"/>
    <property type="project" value="InterPro"/>
</dbReference>
<organism evidence="1 2">
    <name type="scientific">Bowmanella pacifica</name>
    <dbReference type="NCBI Taxonomy" id="502051"/>
    <lineage>
        <taxon>Bacteria</taxon>
        <taxon>Pseudomonadati</taxon>
        <taxon>Pseudomonadota</taxon>
        <taxon>Gammaproteobacteria</taxon>
        <taxon>Alteromonadales</taxon>
        <taxon>Alteromonadaceae</taxon>
        <taxon>Bowmanella</taxon>
    </lineage>
</organism>
<reference evidence="1" key="1">
    <citation type="journal article" date="2014" name="Int. J. Syst. Evol. Microbiol.">
        <title>Complete genome sequence of Corynebacterium casei LMG S-19264T (=DSM 44701T), isolated from a smear-ripened cheese.</title>
        <authorList>
            <consortium name="US DOE Joint Genome Institute (JGI-PGF)"/>
            <person name="Walter F."/>
            <person name="Albersmeier A."/>
            <person name="Kalinowski J."/>
            <person name="Ruckert C."/>
        </authorList>
    </citation>
    <scope>NUCLEOTIDE SEQUENCE</scope>
    <source>
        <strain evidence="1">CGMCC 1.7086</strain>
    </source>
</reference>
<dbReference type="Proteomes" id="UP000606935">
    <property type="component" value="Unassembled WGS sequence"/>
</dbReference>
<dbReference type="RefSeq" id="WP_188696575.1">
    <property type="nucleotide sequence ID" value="NZ_BMLS01000004.1"/>
</dbReference>
<dbReference type="PIRSF" id="PIRSF037290">
    <property type="entry name" value="UCP037290"/>
    <property type="match status" value="1"/>
</dbReference>
<keyword evidence="2" id="KW-1185">Reference proteome</keyword>
<dbReference type="EMBL" id="BMLS01000004">
    <property type="protein sequence ID" value="GGO71908.1"/>
    <property type="molecule type" value="Genomic_DNA"/>
</dbReference>
<evidence type="ECO:0000313" key="1">
    <source>
        <dbReference type="EMBL" id="GGO71908.1"/>
    </source>
</evidence>
<sequence>MNNLLDHLKNKGWIWQADFTRPLPIAKQAVPDDLDEYVRGGLKEHALVEIHSQIGIGEIRLLLPRLAANGQDHRLLVWIAPPHQLNGECLHRAGVDLSQVLILHPRDGKDALWAAEQCLKSGTCHSVLLWHGDMEVAQVKRLQQACQQGQAQLFLLRTAQTIAQSLPVSLSLQLEAHAEGLQIKVNKCRGSWPPAPFILNMRQRWPKLCLPQPAQPSANVIPLHRAS</sequence>
<comment type="caution">
    <text evidence="1">The sequence shown here is derived from an EMBL/GenBank/DDBJ whole genome shotgun (WGS) entry which is preliminary data.</text>
</comment>
<dbReference type="InterPro" id="IPR027417">
    <property type="entry name" value="P-loop_NTPase"/>
</dbReference>
<dbReference type="InterPro" id="IPR047610">
    <property type="entry name" value="ImuA_translesion"/>
</dbReference>
<name>A0A918DKI0_9ALTE</name>
<dbReference type="GO" id="GO:0009432">
    <property type="term" value="P:SOS response"/>
    <property type="evidence" value="ECO:0007669"/>
    <property type="project" value="InterPro"/>
</dbReference>